<name>A0A4V2YLD9_9ACTN</name>
<comment type="caution">
    <text evidence="4">The sequence shown here is derived from an EMBL/GenBank/DDBJ whole genome shotgun (WGS) entry which is preliminary data.</text>
</comment>
<proteinExistence type="predicted"/>
<dbReference type="EMBL" id="SMKQ01000065">
    <property type="protein sequence ID" value="TDD46187.1"/>
    <property type="molecule type" value="Genomic_DNA"/>
</dbReference>
<reference evidence="4 5" key="1">
    <citation type="submission" date="2019-03" db="EMBL/GenBank/DDBJ databases">
        <title>Draft genome sequences of novel Actinobacteria.</title>
        <authorList>
            <person name="Sahin N."/>
            <person name="Ay H."/>
            <person name="Saygin H."/>
        </authorList>
    </citation>
    <scope>NUCLEOTIDE SEQUENCE [LARGE SCALE GENOMIC DNA]</scope>
    <source>
        <strain evidence="4 5">CH32</strain>
    </source>
</reference>
<accession>A0A4V2YLD9</accession>
<dbReference type="PRINTS" id="PR01070">
    <property type="entry name" value="ACCCTRFRASEB"/>
</dbReference>
<dbReference type="RefSeq" id="WP_132615269.1">
    <property type="nucleotide sequence ID" value="NZ_SMKQ01000065.1"/>
</dbReference>
<dbReference type="Proteomes" id="UP000295302">
    <property type="component" value="Unassembled WGS sequence"/>
</dbReference>
<dbReference type="InterPro" id="IPR029045">
    <property type="entry name" value="ClpP/crotonase-like_dom_sf"/>
</dbReference>
<evidence type="ECO:0000313" key="5">
    <source>
        <dbReference type="Proteomes" id="UP000295302"/>
    </source>
</evidence>
<evidence type="ECO:0000313" key="4">
    <source>
        <dbReference type="EMBL" id="TDD46187.1"/>
    </source>
</evidence>
<feature type="domain" description="CoA carboxyltransferase C-terminal" evidence="3">
    <location>
        <begin position="234"/>
        <end position="472"/>
    </location>
</feature>
<dbReference type="Pfam" id="PF01039">
    <property type="entry name" value="Carboxyl_trans"/>
    <property type="match status" value="1"/>
</dbReference>
<dbReference type="InterPro" id="IPR034733">
    <property type="entry name" value="AcCoA_carboxyl_beta"/>
</dbReference>
<dbReference type="GO" id="GO:0009317">
    <property type="term" value="C:acetyl-CoA carboxylase complex"/>
    <property type="evidence" value="ECO:0007669"/>
    <property type="project" value="InterPro"/>
</dbReference>
<dbReference type="PANTHER" id="PTHR42995:SF5">
    <property type="entry name" value="ACETYL-COENZYME A CARBOXYLASE CARBOXYL TRANSFERASE SUBUNIT BETA, CHLOROPLASTIC"/>
    <property type="match status" value="1"/>
</dbReference>
<evidence type="ECO:0000256" key="1">
    <source>
        <dbReference type="ARBA" id="ARBA00022679"/>
    </source>
</evidence>
<dbReference type="GO" id="GO:2001295">
    <property type="term" value="P:malonyl-CoA biosynthetic process"/>
    <property type="evidence" value="ECO:0007669"/>
    <property type="project" value="TreeGrafter"/>
</dbReference>
<dbReference type="PROSITE" id="PS50980">
    <property type="entry name" value="COA_CT_NTER"/>
    <property type="match status" value="1"/>
</dbReference>
<dbReference type="PROSITE" id="PS50989">
    <property type="entry name" value="COA_CT_CTER"/>
    <property type="match status" value="1"/>
</dbReference>
<dbReference type="SUPFAM" id="SSF52096">
    <property type="entry name" value="ClpP/crotonase"/>
    <property type="match status" value="2"/>
</dbReference>
<dbReference type="InterPro" id="IPR011762">
    <property type="entry name" value="COA_CT_N"/>
</dbReference>
<keyword evidence="5" id="KW-1185">Reference proteome</keyword>
<evidence type="ECO:0000259" key="2">
    <source>
        <dbReference type="PROSITE" id="PS50980"/>
    </source>
</evidence>
<dbReference type="OrthoDB" id="9772975at2"/>
<keyword evidence="1 4" id="KW-0808">Transferase</keyword>
<dbReference type="InterPro" id="IPR000438">
    <property type="entry name" value="Acetyl_CoA_COase_Trfase_b_su"/>
</dbReference>
<dbReference type="AlphaFoldDB" id="A0A4V2YLD9"/>
<gene>
    <name evidence="4" type="ORF">E1286_21685</name>
</gene>
<dbReference type="Gene3D" id="3.90.226.10">
    <property type="entry name" value="2-enoyl-CoA Hydratase, Chain A, domain 1"/>
    <property type="match status" value="2"/>
</dbReference>
<protein>
    <submittedName>
        <fullName evidence="4">Acetyl-CoA carboxyl transferase</fullName>
    </submittedName>
</protein>
<dbReference type="GO" id="GO:0006633">
    <property type="term" value="P:fatty acid biosynthetic process"/>
    <property type="evidence" value="ECO:0007669"/>
    <property type="project" value="InterPro"/>
</dbReference>
<dbReference type="PANTHER" id="PTHR42995">
    <property type="entry name" value="ACETYL-COENZYME A CARBOXYLASE CARBOXYL TRANSFERASE SUBUNIT BETA, CHLOROPLASTIC"/>
    <property type="match status" value="1"/>
</dbReference>
<dbReference type="GO" id="GO:0016740">
    <property type="term" value="F:transferase activity"/>
    <property type="evidence" value="ECO:0007669"/>
    <property type="project" value="UniProtKB-KW"/>
</dbReference>
<organism evidence="4 5">
    <name type="scientific">Nonomuraea terrae</name>
    <dbReference type="NCBI Taxonomy" id="2530383"/>
    <lineage>
        <taxon>Bacteria</taxon>
        <taxon>Bacillati</taxon>
        <taxon>Actinomycetota</taxon>
        <taxon>Actinomycetes</taxon>
        <taxon>Streptosporangiales</taxon>
        <taxon>Streptosporangiaceae</taxon>
        <taxon>Nonomuraea</taxon>
    </lineage>
</organism>
<dbReference type="GO" id="GO:0003989">
    <property type="term" value="F:acetyl-CoA carboxylase activity"/>
    <property type="evidence" value="ECO:0007669"/>
    <property type="project" value="InterPro"/>
</dbReference>
<feature type="domain" description="CoA carboxyltransferase N-terminal" evidence="2">
    <location>
        <begin position="1"/>
        <end position="232"/>
    </location>
</feature>
<evidence type="ECO:0000259" key="3">
    <source>
        <dbReference type="PROSITE" id="PS50989"/>
    </source>
</evidence>
<dbReference type="InterPro" id="IPR011763">
    <property type="entry name" value="COA_CT_C"/>
</dbReference>
<sequence>MAGRLSARDLIELVLDDGSYRSWDEPLGPASDPDVAAARQRTGLDEAVITGEGLLRGRRVAVVACEFGFLAGSIGVDAAERLVSAVERATSERLPLLAAPASGGTRMQEGTVAFLQMVKITAAVARHKAAGLPYLVYLRHPTFGGVLASWASLGQMTAAEPRAMIGFLGPRVYEALYGRPFPEGVQVAETLRRQGLIDGVLPPEDLAEVADRALRVMLAPPPAAPAAAPPQERLPDVPAWESITLSRRPDRPGVRQLLRHAASDVVRLNGTGAGEADPALLLALARFGGVSCVLLGQDRRNQTDTGPLGPAALRAARRGMRLARELRLPLVTVVDTPGAALSPEAEKGGLAGEIARCLAELVTLETPTLSLLLGQGSGGGALALVPCDRVLVAQHGWLSPLPPEGASAIVHRDVEHAAQVAEAQGVRSADLLAAGIADRIVPEHPDAAAEPKAFCVRAGREVERELAALLHAPRAGLLDRRLHRYRILGRHLPADDAVA</sequence>